<organism evidence="1 2">
    <name type="scientific">Desulfosoma caldarium</name>
    <dbReference type="NCBI Taxonomy" id="610254"/>
    <lineage>
        <taxon>Bacteria</taxon>
        <taxon>Pseudomonadati</taxon>
        <taxon>Thermodesulfobacteriota</taxon>
        <taxon>Syntrophobacteria</taxon>
        <taxon>Syntrophobacterales</taxon>
        <taxon>Syntrophobacteraceae</taxon>
        <taxon>Desulfosoma</taxon>
    </lineage>
</organism>
<name>A0A3N1VJZ9_9BACT</name>
<proteinExistence type="predicted"/>
<keyword evidence="2" id="KW-1185">Reference proteome</keyword>
<dbReference type="AlphaFoldDB" id="A0A3N1VJZ9"/>
<evidence type="ECO:0000313" key="1">
    <source>
        <dbReference type="EMBL" id="ROR03145.1"/>
    </source>
</evidence>
<evidence type="ECO:0000313" key="2">
    <source>
        <dbReference type="Proteomes" id="UP000276223"/>
    </source>
</evidence>
<gene>
    <name evidence="1" type="ORF">EDC27_0402</name>
</gene>
<accession>A0A3N1VJZ9</accession>
<protein>
    <submittedName>
        <fullName evidence="1">Uncharacterized protein</fullName>
    </submittedName>
</protein>
<dbReference type="Proteomes" id="UP000276223">
    <property type="component" value="Unassembled WGS sequence"/>
</dbReference>
<reference evidence="1 2" key="1">
    <citation type="submission" date="2018-11" db="EMBL/GenBank/DDBJ databases">
        <title>Genomic Encyclopedia of Type Strains, Phase IV (KMG-IV): sequencing the most valuable type-strain genomes for metagenomic binning, comparative biology and taxonomic classification.</title>
        <authorList>
            <person name="Goeker M."/>
        </authorList>
    </citation>
    <scope>NUCLEOTIDE SEQUENCE [LARGE SCALE GENOMIC DNA]</scope>
    <source>
        <strain evidence="1 2">DSM 22027</strain>
    </source>
</reference>
<dbReference type="EMBL" id="RJVA01000009">
    <property type="protein sequence ID" value="ROR03145.1"/>
    <property type="molecule type" value="Genomic_DNA"/>
</dbReference>
<sequence length="116" mass="13700">MLKQFCLHCVHNIWHITTYPFKWILSGAIKFVLNRPGLRQFLHRQLVRFPWIYWKLYNFAVNRKIFLDGAAQTNMDSGSDMPTYNDSDSVHNLSPRARQIYEKLKVAVEHNKSSSC</sequence>
<comment type="caution">
    <text evidence="1">The sequence shown here is derived from an EMBL/GenBank/DDBJ whole genome shotgun (WGS) entry which is preliminary data.</text>
</comment>